<comment type="caution">
    <text evidence="2">The sequence shown here is derived from an EMBL/GenBank/DDBJ whole genome shotgun (WGS) entry which is preliminary data.</text>
</comment>
<gene>
    <name evidence="2" type="ORF">BEWA_048540</name>
</gene>
<protein>
    <submittedName>
        <fullName evidence="2">Signal peptide containing protein</fullName>
    </submittedName>
</protein>
<organism evidence="2 3">
    <name type="scientific">Theileria equi strain WA</name>
    <dbReference type="NCBI Taxonomy" id="1537102"/>
    <lineage>
        <taxon>Eukaryota</taxon>
        <taxon>Sar</taxon>
        <taxon>Alveolata</taxon>
        <taxon>Apicomplexa</taxon>
        <taxon>Aconoidasida</taxon>
        <taxon>Piroplasmida</taxon>
        <taxon>Theileriidae</taxon>
        <taxon>Theileria</taxon>
    </lineage>
</organism>
<dbReference type="Proteomes" id="UP000031512">
    <property type="component" value="Unassembled WGS sequence"/>
</dbReference>
<dbReference type="VEuPathDB" id="PiroplasmaDB:BEWA_048540"/>
<dbReference type="RefSeq" id="XP_004831839.1">
    <property type="nucleotide sequence ID" value="XM_004831782.1"/>
</dbReference>
<keyword evidence="3" id="KW-1185">Reference proteome</keyword>
<dbReference type="EMBL" id="ACOU01000007">
    <property type="protein sequence ID" value="EKX72387.1"/>
    <property type="molecule type" value="Genomic_DNA"/>
</dbReference>
<keyword evidence="1" id="KW-0732">Signal</keyword>
<evidence type="ECO:0000256" key="1">
    <source>
        <dbReference type="SAM" id="SignalP"/>
    </source>
</evidence>
<dbReference type="GeneID" id="15804075"/>
<name>L1LAA1_THEEQ</name>
<feature type="signal peptide" evidence="1">
    <location>
        <begin position="1"/>
        <end position="19"/>
    </location>
</feature>
<feature type="chain" id="PRO_5003953053" evidence="1">
    <location>
        <begin position="20"/>
        <end position="246"/>
    </location>
</feature>
<sequence>MNILLLLIPTCLILSSNNAALPKHCVRKTPVHFDFCAQLPDKIEVRPSAEFIGCLYYTIKEEHERGYRIGNISDRGIIISEDSCYTIRKHVFLVITESGRYIEVDRSRKDRNGKVVKTIEEFYKGNGDFTYYEVDRDPVKFNLLRPRFTQLLDEFVICTGVVKYYIKESLVNGLIIGIVKYGDFILDANVEGVIYKYVIVDRNINNITVTSYMQNATRIDKIFGYVGGMEPFVLLHEFVFDIFLSR</sequence>
<reference evidence="2 3" key="1">
    <citation type="journal article" date="2012" name="BMC Genomics">
        <title>Comparative genomic analysis and phylogenetic position of Theileria equi.</title>
        <authorList>
            <person name="Kappmeyer L.S."/>
            <person name="Thiagarajan M."/>
            <person name="Herndon D.R."/>
            <person name="Ramsay J.D."/>
            <person name="Caler E."/>
            <person name="Djikeng A."/>
            <person name="Gillespie J.J."/>
            <person name="Lau A.O."/>
            <person name="Roalson E.H."/>
            <person name="Silva J.C."/>
            <person name="Silva M.G."/>
            <person name="Suarez C.E."/>
            <person name="Ueti M.W."/>
            <person name="Nene V.M."/>
            <person name="Mealey R.H."/>
            <person name="Knowles D.P."/>
            <person name="Brayton K.A."/>
        </authorList>
    </citation>
    <scope>NUCLEOTIDE SEQUENCE [LARGE SCALE GENOMIC DNA]</scope>
    <source>
        <strain evidence="2 3">WA</strain>
    </source>
</reference>
<dbReference type="KEGG" id="beq:BEWA_048540"/>
<evidence type="ECO:0000313" key="2">
    <source>
        <dbReference type="EMBL" id="EKX72387.1"/>
    </source>
</evidence>
<accession>L1LAA1</accession>
<evidence type="ECO:0000313" key="3">
    <source>
        <dbReference type="Proteomes" id="UP000031512"/>
    </source>
</evidence>
<proteinExistence type="predicted"/>
<dbReference type="AlphaFoldDB" id="L1LAA1"/>